<dbReference type="OrthoDB" id="7870384at2"/>
<organism evidence="1 2">
    <name type="scientific">Pseudogemmobacter humi</name>
    <dbReference type="NCBI Taxonomy" id="2483812"/>
    <lineage>
        <taxon>Bacteria</taxon>
        <taxon>Pseudomonadati</taxon>
        <taxon>Pseudomonadota</taxon>
        <taxon>Alphaproteobacteria</taxon>
        <taxon>Rhodobacterales</taxon>
        <taxon>Paracoccaceae</taxon>
        <taxon>Pseudogemmobacter</taxon>
    </lineage>
</organism>
<protein>
    <submittedName>
        <fullName evidence="1">Uncharacterized protein</fullName>
    </submittedName>
</protein>
<dbReference type="AlphaFoldDB" id="A0A3P5XA94"/>
<dbReference type="RefSeq" id="WP_124087662.1">
    <property type="nucleotide sequence ID" value="NZ_UXAW01000085.1"/>
</dbReference>
<name>A0A3P5XA94_9RHOB</name>
<reference evidence="1 2" key="1">
    <citation type="submission" date="2018-11" db="EMBL/GenBank/DDBJ databases">
        <authorList>
            <person name="Criscuolo A."/>
        </authorList>
    </citation>
    <scope>NUCLEOTIDE SEQUENCE [LARGE SCALE GENOMIC DNA]</scope>
    <source>
        <strain evidence="1">ACIP111625</strain>
    </source>
</reference>
<dbReference type="EMBL" id="UXAW01000085">
    <property type="protein sequence ID" value="VDC31539.1"/>
    <property type="molecule type" value="Genomic_DNA"/>
</dbReference>
<proteinExistence type="predicted"/>
<gene>
    <name evidence="1" type="ORF">XINFAN_02939</name>
</gene>
<sequence length="61" mass="6259">MIAPLSRILARYIAGALVAYGLFSPPEAAAAEPDLVLLIGAGIGALTEGAYALARRFGWAT</sequence>
<accession>A0A3P5XA94</accession>
<keyword evidence="2" id="KW-1185">Reference proteome</keyword>
<dbReference type="Proteomes" id="UP000277498">
    <property type="component" value="Unassembled WGS sequence"/>
</dbReference>
<evidence type="ECO:0000313" key="2">
    <source>
        <dbReference type="Proteomes" id="UP000277498"/>
    </source>
</evidence>
<evidence type="ECO:0000313" key="1">
    <source>
        <dbReference type="EMBL" id="VDC31539.1"/>
    </source>
</evidence>